<protein>
    <submittedName>
        <fullName evidence="3">Aurora kinase A- and ninein-interacting protein</fullName>
    </submittedName>
</protein>
<feature type="region of interest" description="Disordered" evidence="1">
    <location>
        <begin position="176"/>
        <end position="197"/>
    </location>
</feature>
<dbReference type="KEGG" id="dre:103909277"/>
<sequence>MKSVRSSKVKPAANREEECGIWLDTKELKEKKQQKQLTRPASRFRSPLSGSGLYNVALMSFTQTKLNMPVTRQSTISTFFSPKPRDCNPETNTSTKRKHAISLDPSIDSIIHTSDDGDSEETSASDNNHQRFLHFINGEDPEEEQPPGKRRLISYHTDQNKSDTEEYSDQDAENVYTNQMNPENPHHGHVVQSPSPINEHLRDQKSSFRTSILTSRSVNEHKPHANLHKEPKTKASPLKRMGKENSSPVKNTPSSPFKHKSISSPSKCRLKGKYRCPPSNPCKEESVSSMFTQDSEGFCVIAHRDQCLESADLQPADYRSSQDEESDAEMLFTQDSEGNMVIKH</sequence>
<accession>A0A8M3AKJ2</accession>
<name>A0A8M3AKJ2_DANRE</name>
<feature type="compositionally biased region" description="Polar residues" evidence="1">
    <location>
        <begin position="244"/>
        <end position="255"/>
    </location>
</feature>
<gene>
    <name evidence="3" type="primary">aunip</name>
</gene>
<dbReference type="InterPro" id="IPR029286">
    <property type="entry name" value="AUNIP"/>
</dbReference>
<organism evidence="2 3">
    <name type="scientific">Danio rerio</name>
    <name type="common">Zebrafish</name>
    <name type="synonym">Brachydanio rerio</name>
    <dbReference type="NCBI Taxonomy" id="7955"/>
    <lineage>
        <taxon>Eukaryota</taxon>
        <taxon>Metazoa</taxon>
        <taxon>Chordata</taxon>
        <taxon>Craniata</taxon>
        <taxon>Vertebrata</taxon>
        <taxon>Euteleostomi</taxon>
        <taxon>Actinopterygii</taxon>
        <taxon>Neopterygii</taxon>
        <taxon>Teleostei</taxon>
        <taxon>Ostariophysi</taxon>
        <taxon>Cypriniformes</taxon>
        <taxon>Danionidae</taxon>
        <taxon>Danioninae</taxon>
        <taxon>Danio</taxon>
    </lineage>
</organism>
<keyword evidence="3" id="KW-0418">Kinase</keyword>
<dbReference type="CTD" id="79000"/>
<dbReference type="AlphaFoldDB" id="A0A8M3AKJ2"/>
<reference evidence="3" key="1">
    <citation type="submission" date="2025-08" db="UniProtKB">
        <authorList>
            <consortium name="RefSeq"/>
        </authorList>
    </citation>
    <scope>IDENTIFICATION</scope>
    <source>
        <strain evidence="3">Tuebingen</strain>
        <tissue evidence="3">Fibroblasts and whole tissue</tissue>
    </source>
</reference>
<dbReference type="PANTHER" id="PTHR14526:SF2">
    <property type="entry name" value="AURORA KINASE A AND NINEIN-INTERACTING PROTEIN"/>
    <property type="match status" value="1"/>
</dbReference>
<dbReference type="OrthoDB" id="9946974at2759"/>
<dbReference type="GeneID" id="103909277"/>
<dbReference type="Proteomes" id="UP000000437">
    <property type="component" value="Chromosome 19"/>
</dbReference>
<proteinExistence type="predicted"/>
<dbReference type="GO" id="GO:0016301">
    <property type="term" value="F:kinase activity"/>
    <property type="evidence" value="ECO:0007669"/>
    <property type="project" value="UniProtKB-KW"/>
</dbReference>
<feature type="region of interest" description="Disordered" evidence="1">
    <location>
        <begin position="315"/>
        <end position="344"/>
    </location>
</feature>
<dbReference type="PANTHER" id="PTHR14526">
    <property type="entry name" value="AURORA KINASE A AND NINEIN-INTERACTING PROTEIN"/>
    <property type="match status" value="1"/>
</dbReference>
<dbReference type="RefSeq" id="XP_009292735.1">
    <property type="nucleotide sequence ID" value="XM_009294460.4"/>
</dbReference>
<feature type="region of interest" description="Disordered" evidence="1">
    <location>
        <begin position="79"/>
        <end position="127"/>
    </location>
</feature>
<keyword evidence="3" id="KW-0808">Transferase</keyword>
<keyword evidence="2" id="KW-1185">Reference proteome</keyword>
<evidence type="ECO:0000313" key="2">
    <source>
        <dbReference type="Proteomes" id="UP000000437"/>
    </source>
</evidence>
<evidence type="ECO:0000313" key="3">
    <source>
        <dbReference type="RefSeq" id="XP_009292735.1"/>
    </source>
</evidence>
<evidence type="ECO:0000256" key="1">
    <source>
        <dbReference type="SAM" id="MobiDB-lite"/>
    </source>
</evidence>
<feature type="region of interest" description="Disordered" evidence="1">
    <location>
        <begin position="215"/>
        <end position="265"/>
    </location>
</feature>
<feature type="compositionally biased region" description="Basic and acidic residues" evidence="1">
    <location>
        <begin position="218"/>
        <end position="233"/>
    </location>
</feature>